<name>A0A2P5FZT3_TREOI</name>
<sequence length="56" mass="5953">MADIVAKKSDDLVNSSMAESSTRSRGVTAKGQGRESQTGNCNDLLANRTIQSILII</sequence>
<feature type="compositionally biased region" description="Basic and acidic residues" evidence="1">
    <location>
        <begin position="1"/>
        <end position="11"/>
    </location>
</feature>
<evidence type="ECO:0000256" key="1">
    <source>
        <dbReference type="SAM" id="MobiDB-lite"/>
    </source>
</evidence>
<dbReference type="EMBL" id="JXTC01000003">
    <property type="protein sequence ID" value="POO03277.1"/>
    <property type="molecule type" value="Genomic_DNA"/>
</dbReference>
<proteinExistence type="predicted"/>
<dbReference type="Proteomes" id="UP000237000">
    <property type="component" value="Unassembled WGS sequence"/>
</dbReference>
<organism evidence="2 3">
    <name type="scientific">Trema orientale</name>
    <name type="common">Charcoal tree</name>
    <name type="synonym">Celtis orientalis</name>
    <dbReference type="NCBI Taxonomy" id="63057"/>
    <lineage>
        <taxon>Eukaryota</taxon>
        <taxon>Viridiplantae</taxon>
        <taxon>Streptophyta</taxon>
        <taxon>Embryophyta</taxon>
        <taxon>Tracheophyta</taxon>
        <taxon>Spermatophyta</taxon>
        <taxon>Magnoliopsida</taxon>
        <taxon>eudicotyledons</taxon>
        <taxon>Gunneridae</taxon>
        <taxon>Pentapetalae</taxon>
        <taxon>rosids</taxon>
        <taxon>fabids</taxon>
        <taxon>Rosales</taxon>
        <taxon>Cannabaceae</taxon>
        <taxon>Trema</taxon>
    </lineage>
</organism>
<feature type="region of interest" description="Disordered" evidence="1">
    <location>
        <begin position="1"/>
        <end position="40"/>
    </location>
</feature>
<evidence type="ECO:0000313" key="3">
    <source>
        <dbReference type="Proteomes" id="UP000237000"/>
    </source>
</evidence>
<dbReference type="AlphaFoldDB" id="A0A2P5FZT3"/>
<gene>
    <name evidence="2" type="ORF">TorRG33x02_013380</name>
</gene>
<evidence type="ECO:0000313" key="2">
    <source>
        <dbReference type="EMBL" id="POO03277.1"/>
    </source>
</evidence>
<dbReference type="InParanoid" id="A0A2P5FZT3"/>
<protein>
    <submittedName>
        <fullName evidence="2">Uncharacterized protein</fullName>
    </submittedName>
</protein>
<keyword evidence="3" id="KW-1185">Reference proteome</keyword>
<feature type="compositionally biased region" description="Polar residues" evidence="1">
    <location>
        <begin position="12"/>
        <end position="25"/>
    </location>
</feature>
<comment type="caution">
    <text evidence="2">The sequence shown here is derived from an EMBL/GenBank/DDBJ whole genome shotgun (WGS) entry which is preliminary data.</text>
</comment>
<reference evidence="3" key="1">
    <citation type="submission" date="2016-06" db="EMBL/GenBank/DDBJ databases">
        <title>Parallel loss of symbiosis genes in relatives of nitrogen-fixing non-legume Parasponia.</title>
        <authorList>
            <person name="Van Velzen R."/>
            <person name="Holmer R."/>
            <person name="Bu F."/>
            <person name="Rutten L."/>
            <person name="Van Zeijl A."/>
            <person name="Liu W."/>
            <person name="Santuari L."/>
            <person name="Cao Q."/>
            <person name="Sharma T."/>
            <person name="Shen D."/>
            <person name="Roswanjaya Y."/>
            <person name="Wardhani T."/>
            <person name="Kalhor M.S."/>
            <person name="Jansen J."/>
            <person name="Van den Hoogen J."/>
            <person name="Gungor B."/>
            <person name="Hartog M."/>
            <person name="Hontelez J."/>
            <person name="Verver J."/>
            <person name="Yang W.-C."/>
            <person name="Schijlen E."/>
            <person name="Repin R."/>
            <person name="Schilthuizen M."/>
            <person name="Schranz E."/>
            <person name="Heidstra R."/>
            <person name="Miyata K."/>
            <person name="Fedorova E."/>
            <person name="Kohlen W."/>
            <person name="Bisseling T."/>
            <person name="Smit S."/>
            <person name="Geurts R."/>
        </authorList>
    </citation>
    <scope>NUCLEOTIDE SEQUENCE [LARGE SCALE GENOMIC DNA]</scope>
    <source>
        <strain evidence="3">cv. RG33-2</strain>
    </source>
</reference>
<accession>A0A2P5FZT3</accession>